<dbReference type="SUPFAM" id="SSF52743">
    <property type="entry name" value="Subtilisin-like"/>
    <property type="match status" value="1"/>
</dbReference>
<sequence length="490" mass="51878">MEDHSRRSFLTKTGAAVGGITLGTIPVSAAPAEERYIVDTSGLSKRRFDDVEIIYWLNEIEFAVVRGNPSAVDEKRVEPDIKLSLEDRDDAGPPVERDSKPGGPPPWGGPKDERDPLYYLQWDKQAQNVPDVHGITRGEGTRVSIIDSGIFGDHPDLDGPLNSDLSENFTQDSGDFNPVGSDHGTHVGGIVAAEDNNGIGVLGMAPDTDLVACRVFSGPFAMFGNIIAAIVYSANIDADVANLSLGAYPLPKGSEAAEVRREAYTSSSEYANEQGMMLVAAAGNDGANLDDDGDVISLPNEADNYMSISATGPIGYRWGGPGNGKGQEQRNYRAALKHLEEPTHDPAFYTNYGPEAVDISAPGGDADLEALDSVENAKYDLVLSTTFSGEDTDDDDAPDPPFEPSYGWKAGTSMASPQVAGVVALIRSLRPEMTPDEIRNHLEETATDLGSPLYHGEGHLDTGAAVRSLGTGSEGGASESSQGPDNGRGP</sequence>
<evidence type="ECO:0000313" key="11">
    <source>
        <dbReference type="Proteomes" id="UP001595921"/>
    </source>
</evidence>
<comment type="caution">
    <text evidence="10">The sequence shown here is derived from an EMBL/GenBank/DDBJ whole genome shotgun (WGS) entry which is preliminary data.</text>
</comment>
<reference evidence="10 11" key="1">
    <citation type="journal article" date="2019" name="Int. J. Syst. Evol. Microbiol.">
        <title>The Global Catalogue of Microorganisms (GCM) 10K type strain sequencing project: providing services to taxonomists for standard genome sequencing and annotation.</title>
        <authorList>
            <consortium name="The Broad Institute Genomics Platform"/>
            <consortium name="The Broad Institute Genome Sequencing Center for Infectious Disease"/>
            <person name="Wu L."/>
            <person name="Ma J."/>
        </authorList>
    </citation>
    <scope>NUCLEOTIDE SEQUENCE [LARGE SCALE GENOMIC DNA]</scope>
    <source>
        <strain evidence="10 11">CGMCC 1.12553</strain>
    </source>
</reference>
<evidence type="ECO:0000256" key="2">
    <source>
        <dbReference type="ARBA" id="ARBA00022670"/>
    </source>
</evidence>
<dbReference type="InterPro" id="IPR015500">
    <property type="entry name" value="Peptidase_S8_subtilisin-rel"/>
</dbReference>
<accession>A0ABD5PJ53</accession>
<dbReference type="Gene3D" id="3.40.50.200">
    <property type="entry name" value="Peptidase S8/S53 domain"/>
    <property type="match status" value="1"/>
</dbReference>
<dbReference type="RefSeq" id="WP_267620623.1">
    <property type="nucleotide sequence ID" value="NZ_JAODIW010000005.1"/>
</dbReference>
<feature type="domain" description="Peptidase S8/S53" evidence="9">
    <location>
        <begin position="138"/>
        <end position="451"/>
    </location>
</feature>
<keyword evidence="11" id="KW-1185">Reference proteome</keyword>
<evidence type="ECO:0000256" key="7">
    <source>
        <dbReference type="RuleBase" id="RU003355"/>
    </source>
</evidence>
<dbReference type="InterPro" id="IPR036852">
    <property type="entry name" value="Peptidase_S8/S53_dom_sf"/>
</dbReference>
<dbReference type="InterPro" id="IPR022398">
    <property type="entry name" value="Peptidase_S8_His-AS"/>
</dbReference>
<dbReference type="InterPro" id="IPR023827">
    <property type="entry name" value="Peptidase_S8_Asp-AS"/>
</dbReference>
<evidence type="ECO:0000256" key="4">
    <source>
        <dbReference type="ARBA" id="ARBA00022825"/>
    </source>
</evidence>
<dbReference type="Proteomes" id="UP001595921">
    <property type="component" value="Unassembled WGS sequence"/>
</dbReference>
<evidence type="ECO:0000256" key="8">
    <source>
        <dbReference type="SAM" id="MobiDB-lite"/>
    </source>
</evidence>
<dbReference type="AlphaFoldDB" id="A0ABD5PJ53"/>
<dbReference type="PROSITE" id="PS00138">
    <property type="entry name" value="SUBTILASE_SER"/>
    <property type="match status" value="1"/>
</dbReference>
<feature type="active site" description="Charge relay system" evidence="5 6">
    <location>
        <position position="183"/>
    </location>
</feature>
<feature type="active site" description="Charge relay system" evidence="5 6">
    <location>
        <position position="147"/>
    </location>
</feature>
<organism evidence="10 11">
    <name type="scientific">Halobium salinum</name>
    <dbReference type="NCBI Taxonomy" id="1364940"/>
    <lineage>
        <taxon>Archaea</taxon>
        <taxon>Methanobacteriati</taxon>
        <taxon>Methanobacteriota</taxon>
        <taxon>Stenosarchaea group</taxon>
        <taxon>Halobacteria</taxon>
        <taxon>Halobacteriales</taxon>
        <taxon>Haloferacaceae</taxon>
        <taxon>Halobium</taxon>
    </lineage>
</organism>
<protein>
    <submittedName>
        <fullName evidence="10">S8 family serine peptidase</fullName>
    </submittedName>
</protein>
<feature type="region of interest" description="Disordered" evidence="8">
    <location>
        <begin position="75"/>
        <end position="115"/>
    </location>
</feature>
<keyword evidence="3 6" id="KW-0378">Hydrolase</keyword>
<feature type="region of interest" description="Disordered" evidence="8">
    <location>
        <begin position="445"/>
        <end position="490"/>
    </location>
</feature>
<feature type="active site" description="Charge relay system" evidence="5 6">
    <location>
        <position position="413"/>
    </location>
</feature>
<gene>
    <name evidence="10" type="ORF">ACFO0N_21040</name>
</gene>
<proteinExistence type="inferred from homology"/>
<feature type="compositionally biased region" description="Basic and acidic residues" evidence="8">
    <location>
        <begin position="75"/>
        <end position="86"/>
    </location>
</feature>
<evidence type="ECO:0000313" key="10">
    <source>
        <dbReference type="EMBL" id="MFC4360439.1"/>
    </source>
</evidence>
<dbReference type="PANTHER" id="PTHR43806">
    <property type="entry name" value="PEPTIDASE S8"/>
    <property type="match status" value="1"/>
</dbReference>
<evidence type="ECO:0000256" key="6">
    <source>
        <dbReference type="PROSITE-ProRule" id="PRU01240"/>
    </source>
</evidence>
<dbReference type="InterPro" id="IPR006311">
    <property type="entry name" value="TAT_signal"/>
</dbReference>
<dbReference type="GO" id="GO:0006508">
    <property type="term" value="P:proteolysis"/>
    <property type="evidence" value="ECO:0007669"/>
    <property type="project" value="UniProtKB-KW"/>
</dbReference>
<evidence type="ECO:0000259" key="9">
    <source>
        <dbReference type="Pfam" id="PF00082"/>
    </source>
</evidence>
<feature type="region of interest" description="Disordered" evidence="8">
    <location>
        <begin position="387"/>
        <end position="412"/>
    </location>
</feature>
<dbReference type="PANTHER" id="PTHR43806:SF11">
    <property type="entry name" value="CEREVISIN-RELATED"/>
    <property type="match status" value="1"/>
</dbReference>
<dbReference type="PROSITE" id="PS00136">
    <property type="entry name" value="SUBTILASE_ASP"/>
    <property type="match status" value="1"/>
</dbReference>
<dbReference type="Pfam" id="PF00082">
    <property type="entry name" value="Peptidase_S8"/>
    <property type="match status" value="1"/>
</dbReference>
<dbReference type="PRINTS" id="PR00723">
    <property type="entry name" value="SUBTILISIN"/>
</dbReference>
<comment type="similarity">
    <text evidence="1 6 7">Belongs to the peptidase S8 family.</text>
</comment>
<evidence type="ECO:0000256" key="3">
    <source>
        <dbReference type="ARBA" id="ARBA00022801"/>
    </source>
</evidence>
<dbReference type="PROSITE" id="PS51318">
    <property type="entry name" value="TAT"/>
    <property type="match status" value="1"/>
</dbReference>
<dbReference type="PROSITE" id="PS51892">
    <property type="entry name" value="SUBTILASE"/>
    <property type="match status" value="1"/>
</dbReference>
<dbReference type="PROSITE" id="PS00137">
    <property type="entry name" value="SUBTILASE_HIS"/>
    <property type="match status" value="1"/>
</dbReference>
<dbReference type="InterPro" id="IPR019546">
    <property type="entry name" value="TAT_signal_bac_arc"/>
</dbReference>
<dbReference type="GO" id="GO:0004252">
    <property type="term" value="F:serine-type endopeptidase activity"/>
    <property type="evidence" value="ECO:0007669"/>
    <property type="project" value="UniProtKB-UniRule"/>
</dbReference>
<name>A0ABD5PJ53_9EURY</name>
<dbReference type="NCBIfam" id="TIGR01409">
    <property type="entry name" value="TAT_signal_seq"/>
    <property type="match status" value="1"/>
</dbReference>
<evidence type="ECO:0000256" key="1">
    <source>
        <dbReference type="ARBA" id="ARBA00011073"/>
    </source>
</evidence>
<dbReference type="InterPro" id="IPR000209">
    <property type="entry name" value="Peptidase_S8/S53_dom"/>
</dbReference>
<dbReference type="InterPro" id="IPR023828">
    <property type="entry name" value="Peptidase_S8_Ser-AS"/>
</dbReference>
<dbReference type="InterPro" id="IPR050131">
    <property type="entry name" value="Peptidase_S8_subtilisin-like"/>
</dbReference>
<feature type="compositionally biased region" description="Low complexity" evidence="8">
    <location>
        <begin position="468"/>
        <end position="483"/>
    </location>
</feature>
<keyword evidence="4 6" id="KW-0720">Serine protease</keyword>
<evidence type="ECO:0000256" key="5">
    <source>
        <dbReference type="PIRSR" id="PIRSR615500-1"/>
    </source>
</evidence>
<keyword evidence="2 6" id="KW-0645">Protease</keyword>
<dbReference type="EMBL" id="JBHSDS010000017">
    <property type="protein sequence ID" value="MFC4360439.1"/>
    <property type="molecule type" value="Genomic_DNA"/>
</dbReference>